<dbReference type="GO" id="GO:0016020">
    <property type="term" value="C:membrane"/>
    <property type="evidence" value="ECO:0007669"/>
    <property type="project" value="InterPro"/>
</dbReference>
<evidence type="ECO:0008006" key="3">
    <source>
        <dbReference type="Google" id="ProtNLM"/>
    </source>
</evidence>
<dbReference type="AlphaFoldDB" id="A0A8E2ASH4"/>
<dbReference type="Proteomes" id="UP000250043">
    <property type="component" value="Unassembled WGS sequence"/>
</dbReference>
<dbReference type="InterPro" id="IPR012597">
    <property type="entry name" value="Pheromone"/>
</dbReference>
<dbReference type="GO" id="GO:0000772">
    <property type="term" value="F:mating pheromone activity"/>
    <property type="evidence" value="ECO:0007669"/>
    <property type="project" value="InterPro"/>
</dbReference>
<dbReference type="EMBL" id="KV722451">
    <property type="protein sequence ID" value="OCH88489.1"/>
    <property type="molecule type" value="Genomic_DNA"/>
</dbReference>
<evidence type="ECO:0000313" key="2">
    <source>
        <dbReference type="Proteomes" id="UP000250043"/>
    </source>
</evidence>
<accession>A0A8E2ASH4</accession>
<evidence type="ECO:0000313" key="1">
    <source>
        <dbReference type="EMBL" id="OCH88489.1"/>
    </source>
</evidence>
<reference evidence="1 2" key="1">
    <citation type="submission" date="2016-07" db="EMBL/GenBank/DDBJ databases">
        <title>Draft genome of the white-rot fungus Obba rivulosa 3A-2.</title>
        <authorList>
            <consortium name="DOE Joint Genome Institute"/>
            <person name="Miettinen O."/>
            <person name="Riley R."/>
            <person name="Acob R."/>
            <person name="Barry K."/>
            <person name="Cullen D."/>
            <person name="De Vries R."/>
            <person name="Hainaut M."/>
            <person name="Hatakka A."/>
            <person name="Henrissat B."/>
            <person name="Hilden K."/>
            <person name="Kuo R."/>
            <person name="Labutti K."/>
            <person name="Lipzen A."/>
            <person name="Makela M.R."/>
            <person name="Sandor L."/>
            <person name="Spatafora J.W."/>
            <person name="Grigoriev I.V."/>
            <person name="Hibbett D.S."/>
        </authorList>
    </citation>
    <scope>NUCLEOTIDE SEQUENCE [LARGE SCALE GENOMIC DNA]</scope>
    <source>
        <strain evidence="1 2">3A-2</strain>
    </source>
</reference>
<gene>
    <name evidence="1" type="ORF">OBBRIDRAFT_795176</name>
</gene>
<proteinExistence type="predicted"/>
<name>A0A8E2ASH4_9APHY</name>
<keyword evidence="2" id="KW-1185">Reference proteome</keyword>
<sequence length="61" mass="6404">MDEFAILDDTTALMMKICQTGVVQLAPLSPSASSSASSGTSAPVDFEHIYTSSSFSWCVIA</sequence>
<dbReference type="Pfam" id="PF08015">
    <property type="entry name" value="Pheromone"/>
    <property type="match status" value="1"/>
</dbReference>
<organism evidence="1 2">
    <name type="scientific">Obba rivulosa</name>
    <dbReference type="NCBI Taxonomy" id="1052685"/>
    <lineage>
        <taxon>Eukaryota</taxon>
        <taxon>Fungi</taxon>
        <taxon>Dikarya</taxon>
        <taxon>Basidiomycota</taxon>
        <taxon>Agaricomycotina</taxon>
        <taxon>Agaricomycetes</taxon>
        <taxon>Polyporales</taxon>
        <taxon>Gelatoporiaceae</taxon>
        <taxon>Obba</taxon>
    </lineage>
</organism>
<protein>
    <recommendedName>
        <fullName evidence="3">Pheromone</fullName>
    </recommendedName>
</protein>